<dbReference type="OrthoDB" id="4283716at2"/>
<dbReference type="InterPro" id="IPR005523">
    <property type="entry name" value="DUF317_SPDY"/>
</dbReference>
<evidence type="ECO:0000259" key="2">
    <source>
        <dbReference type="Pfam" id="PF03771"/>
    </source>
</evidence>
<dbReference type="EMBL" id="LMWY01000011">
    <property type="protein sequence ID" value="KUO04640.1"/>
    <property type="molecule type" value="Genomic_DNA"/>
</dbReference>
<evidence type="ECO:0000256" key="1">
    <source>
        <dbReference type="SAM" id="MobiDB-lite"/>
    </source>
</evidence>
<feature type="region of interest" description="Disordered" evidence="1">
    <location>
        <begin position="22"/>
        <end position="41"/>
    </location>
</feature>
<feature type="domain" description="DUF317" evidence="2">
    <location>
        <begin position="50"/>
        <end position="109"/>
    </location>
</feature>
<sequence length="144" mass="15331">MVRGDLTDGQWTVLEPLLPRGRKLGRLPPPSPAPAGSTDGRWIRWEPLQGDVGVQFDAFAAQNPHSTLATWTLWSGTSIDRPTWTITASLYTPAALLGGLAETLAHGTGIRTHASVQVKPTVHLTATPTAPPPTAATKQPSQSR</sequence>
<dbReference type="RefSeq" id="WP_062717830.1">
    <property type="nucleotide sequence ID" value="NZ_KQ948926.1"/>
</dbReference>
<evidence type="ECO:0000313" key="4">
    <source>
        <dbReference type="Proteomes" id="UP000053429"/>
    </source>
</evidence>
<feature type="region of interest" description="Disordered" evidence="1">
    <location>
        <begin position="122"/>
        <end position="144"/>
    </location>
</feature>
<name>A0A124IA56_9ACTN</name>
<keyword evidence="4" id="KW-1185">Reference proteome</keyword>
<dbReference type="Pfam" id="PF03771">
    <property type="entry name" value="SPDY"/>
    <property type="match status" value="1"/>
</dbReference>
<proteinExistence type="predicted"/>
<dbReference type="AlphaFoldDB" id="A0A124IA56"/>
<organism evidence="3 4">
    <name type="scientific">Streptomyces caeruleatus</name>
    <dbReference type="NCBI Taxonomy" id="661399"/>
    <lineage>
        <taxon>Bacteria</taxon>
        <taxon>Bacillati</taxon>
        <taxon>Actinomycetota</taxon>
        <taxon>Actinomycetes</taxon>
        <taxon>Kitasatosporales</taxon>
        <taxon>Streptomycetaceae</taxon>
        <taxon>Streptomyces</taxon>
    </lineage>
</organism>
<evidence type="ECO:0000313" key="3">
    <source>
        <dbReference type="EMBL" id="KUO04640.1"/>
    </source>
</evidence>
<protein>
    <recommendedName>
        <fullName evidence="2">DUF317 domain-containing protein</fullName>
    </recommendedName>
</protein>
<reference evidence="3 4" key="1">
    <citation type="submission" date="2015-10" db="EMBL/GenBank/DDBJ databases">
        <title>Draft genome sequence of Streptomyces caeruleatus NRRL B-24802, type strain for the species Streptomyces caeruleatus.</title>
        <authorList>
            <person name="Ruckert C."/>
            <person name="Winkler A."/>
            <person name="Kalinowski J."/>
            <person name="Kampfer P."/>
            <person name="Glaeser S."/>
        </authorList>
    </citation>
    <scope>NUCLEOTIDE SEQUENCE [LARGE SCALE GENOMIC DNA]</scope>
    <source>
        <strain evidence="3 4">NRRL B-24802</strain>
    </source>
</reference>
<comment type="caution">
    <text evidence="3">The sequence shown here is derived from an EMBL/GenBank/DDBJ whole genome shotgun (WGS) entry which is preliminary data.</text>
</comment>
<dbReference type="Proteomes" id="UP000053429">
    <property type="component" value="Unassembled WGS sequence"/>
</dbReference>
<gene>
    <name evidence="3" type="ORF">AQJ67_10605</name>
</gene>
<accession>A0A124IA56</accession>